<feature type="transmembrane region" description="Helical" evidence="1">
    <location>
        <begin position="422"/>
        <end position="442"/>
    </location>
</feature>
<sequence>MSTFLVVMLGAAMLAWPAVLNGYPLVFIDSVSYLGQTLFPEWPWDKTPAYGAVLHLFHWGVSLWPALGAQALMVSHLLWMAQRGARGDATPGMHLLVCAVLAAGTAAPWFASTLMPDVMAGVAPLCLLLLAFARDRFSLAEVVWLTLLGAVAIASHLSHLPTALALVVFVALATRRLLPIARAALPVGLAVFGLLVANSWATGRPALSPHGAVFLLARLQADGPAAATLRAHCPRAGWELCAFARNLPMDSDAFLWDPRSPLNRTTDGRPLAMGGMRRSGEAAEIVARTLSERPAEVADAMARNALRQALLFEVGDTLDNTHLAASARRAIDRLPAGERATFDAGMQMRGELREAAAPFLQPHRMLVLAALPLALFALALSVWRRDWVRAGLIGGVLVAVAANAVATGALSAPVDRYQARIVWLLPLAALLGLVPRFGAGLIDDARIRARMSAWRTSSSSSRSSSLPAS</sequence>
<gene>
    <name evidence="2" type="ORF">J5Y09_21765</name>
</gene>
<dbReference type="EMBL" id="JAGIYZ010000031">
    <property type="protein sequence ID" value="MBP0466571.1"/>
    <property type="molecule type" value="Genomic_DNA"/>
</dbReference>
<dbReference type="Proteomes" id="UP000680815">
    <property type="component" value="Unassembled WGS sequence"/>
</dbReference>
<keyword evidence="1" id="KW-0472">Membrane</keyword>
<proteinExistence type="predicted"/>
<feature type="transmembrane region" description="Helical" evidence="1">
    <location>
        <begin position="93"/>
        <end position="111"/>
    </location>
</feature>
<accession>A0ABS4B0K4</accession>
<organism evidence="2 3">
    <name type="scientific">Roseomonas nitratireducens</name>
    <dbReference type="NCBI Taxonomy" id="2820810"/>
    <lineage>
        <taxon>Bacteria</taxon>
        <taxon>Pseudomonadati</taxon>
        <taxon>Pseudomonadota</taxon>
        <taxon>Alphaproteobacteria</taxon>
        <taxon>Acetobacterales</taxon>
        <taxon>Roseomonadaceae</taxon>
        <taxon>Roseomonas</taxon>
    </lineage>
</organism>
<feature type="transmembrane region" description="Helical" evidence="1">
    <location>
        <begin position="145"/>
        <end position="174"/>
    </location>
</feature>
<reference evidence="2 3" key="1">
    <citation type="submission" date="2021-03" db="EMBL/GenBank/DDBJ databases">
        <authorList>
            <person name="So Y."/>
        </authorList>
    </citation>
    <scope>NUCLEOTIDE SEQUENCE [LARGE SCALE GENOMIC DNA]</scope>
    <source>
        <strain evidence="2 3">PWR1</strain>
    </source>
</reference>
<feature type="transmembrane region" description="Helical" evidence="1">
    <location>
        <begin position="63"/>
        <end position="81"/>
    </location>
</feature>
<dbReference type="RefSeq" id="WP_209353969.1">
    <property type="nucleotide sequence ID" value="NZ_JAGIYZ010000031.1"/>
</dbReference>
<keyword evidence="1" id="KW-0812">Transmembrane</keyword>
<feature type="transmembrane region" description="Helical" evidence="1">
    <location>
        <begin position="390"/>
        <end position="410"/>
    </location>
</feature>
<evidence type="ECO:0000256" key="1">
    <source>
        <dbReference type="SAM" id="Phobius"/>
    </source>
</evidence>
<keyword evidence="1" id="KW-1133">Transmembrane helix</keyword>
<name>A0ABS4B0K4_9PROT</name>
<feature type="transmembrane region" description="Helical" evidence="1">
    <location>
        <begin position="365"/>
        <end position="384"/>
    </location>
</feature>
<evidence type="ECO:0000313" key="2">
    <source>
        <dbReference type="EMBL" id="MBP0466571.1"/>
    </source>
</evidence>
<protein>
    <recommendedName>
        <fullName evidence="4">Glycosyltransferase RgtA/B/C/D-like domain-containing protein</fullName>
    </recommendedName>
</protein>
<comment type="caution">
    <text evidence="2">The sequence shown here is derived from an EMBL/GenBank/DDBJ whole genome shotgun (WGS) entry which is preliminary data.</text>
</comment>
<evidence type="ECO:0008006" key="4">
    <source>
        <dbReference type="Google" id="ProtNLM"/>
    </source>
</evidence>
<feature type="transmembrane region" description="Helical" evidence="1">
    <location>
        <begin position="180"/>
        <end position="201"/>
    </location>
</feature>
<evidence type="ECO:0000313" key="3">
    <source>
        <dbReference type="Proteomes" id="UP000680815"/>
    </source>
</evidence>
<keyword evidence="3" id="KW-1185">Reference proteome</keyword>